<keyword evidence="4" id="KW-0677">Repeat</keyword>
<dbReference type="SUPFAM" id="SSF50978">
    <property type="entry name" value="WD40 repeat-like"/>
    <property type="match status" value="1"/>
</dbReference>
<dbReference type="SMART" id="SM00320">
    <property type="entry name" value="WD40"/>
    <property type="match status" value="6"/>
</dbReference>
<dbReference type="CDD" id="cd00200">
    <property type="entry name" value="WD40"/>
    <property type="match status" value="1"/>
</dbReference>
<evidence type="ECO:0000256" key="6">
    <source>
        <dbReference type="PROSITE-ProRule" id="PRU00221"/>
    </source>
</evidence>
<dbReference type="Pfam" id="PF00400">
    <property type="entry name" value="WD40"/>
    <property type="match status" value="4"/>
</dbReference>
<comment type="subcellular location">
    <subcellularLocation>
        <location evidence="1">Cytoplasm</location>
    </subcellularLocation>
</comment>
<organism evidence="7 8">
    <name type="scientific">Halteria grandinella</name>
    <dbReference type="NCBI Taxonomy" id="5974"/>
    <lineage>
        <taxon>Eukaryota</taxon>
        <taxon>Sar</taxon>
        <taxon>Alveolata</taxon>
        <taxon>Ciliophora</taxon>
        <taxon>Intramacronucleata</taxon>
        <taxon>Spirotrichea</taxon>
        <taxon>Stichotrichia</taxon>
        <taxon>Sporadotrichida</taxon>
        <taxon>Halteriidae</taxon>
        <taxon>Halteria</taxon>
    </lineage>
</organism>
<dbReference type="PANTHER" id="PTHR22842">
    <property type="entry name" value="WD40 REPEAT PROTEIN"/>
    <property type="match status" value="1"/>
</dbReference>
<dbReference type="InterPro" id="IPR036322">
    <property type="entry name" value="WD40_repeat_dom_sf"/>
</dbReference>
<feature type="repeat" description="WD" evidence="6">
    <location>
        <begin position="111"/>
        <end position="152"/>
    </location>
</feature>
<dbReference type="InterPro" id="IPR015943">
    <property type="entry name" value="WD40/YVTN_repeat-like_dom_sf"/>
</dbReference>
<dbReference type="EMBL" id="RRYP01009681">
    <property type="protein sequence ID" value="TNV78892.1"/>
    <property type="molecule type" value="Genomic_DNA"/>
</dbReference>
<dbReference type="PANTHER" id="PTHR22842:SF3">
    <property type="entry name" value="WD REPEAT DOMAIN-CONTAINING PROTEIN 83"/>
    <property type="match status" value="1"/>
</dbReference>
<dbReference type="InterPro" id="IPR001680">
    <property type="entry name" value="WD40_rpt"/>
</dbReference>
<dbReference type="InterPro" id="IPR020472">
    <property type="entry name" value="WD40_PAC1"/>
</dbReference>
<dbReference type="InterPro" id="IPR019775">
    <property type="entry name" value="WD40_repeat_CS"/>
</dbReference>
<feature type="repeat" description="WD" evidence="6">
    <location>
        <begin position="33"/>
        <end position="67"/>
    </location>
</feature>
<proteinExistence type="inferred from homology"/>
<dbReference type="OrthoDB" id="71437at2759"/>
<evidence type="ECO:0000256" key="2">
    <source>
        <dbReference type="ARBA" id="ARBA00022490"/>
    </source>
</evidence>
<keyword evidence="3 6" id="KW-0853">WD repeat</keyword>
<dbReference type="GO" id="GO:0000398">
    <property type="term" value="P:mRNA splicing, via spliceosome"/>
    <property type="evidence" value="ECO:0007669"/>
    <property type="project" value="TreeGrafter"/>
</dbReference>
<keyword evidence="2" id="KW-0963">Cytoplasm</keyword>
<dbReference type="PROSITE" id="PS00678">
    <property type="entry name" value="WD_REPEATS_1"/>
    <property type="match status" value="2"/>
</dbReference>
<comment type="similarity">
    <text evidence="5">Belongs to the WD repeat MORG1 family.</text>
</comment>
<reference evidence="7" key="1">
    <citation type="submission" date="2019-06" db="EMBL/GenBank/DDBJ databases">
        <authorList>
            <person name="Zheng W."/>
        </authorList>
    </citation>
    <scope>NUCLEOTIDE SEQUENCE</scope>
    <source>
        <strain evidence="7">QDHG01</strain>
    </source>
</reference>
<accession>A0A8J8NNG9</accession>
<dbReference type="PROSITE" id="PS50294">
    <property type="entry name" value="WD_REPEATS_REGION"/>
    <property type="match status" value="3"/>
</dbReference>
<evidence type="ECO:0000256" key="1">
    <source>
        <dbReference type="ARBA" id="ARBA00004496"/>
    </source>
</evidence>
<dbReference type="Proteomes" id="UP000785679">
    <property type="component" value="Unassembled WGS sequence"/>
</dbReference>
<keyword evidence="8" id="KW-1185">Reference proteome</keyword>
<evidence type="ECO:0000256" key="4">
    <source>
        <dbReference type="ARBA" id="ARBA00022737"/>
    </source>
</evidence>
<sequence length="318" mass="35534">MQKTLTQEQVPSTEQRVVIDDKPVLSIDAESDVYVVKFNSDGNYIMSGHTDRTVKLWNATKGTPIKTYAGVHNREIFDLAIFSDNNRFASCGGDQVFYIWDVLSGRYLRKITAHQSRINTLALNPLETVIATGSFDSSVKLWDLQSQQYKPIQVLDDFKDSVTKVIFTECQIVCACVDGYLRTYDIRMGKLLKDNLSTAMNSLDLSLDRKYALASCLNSQTLLYDLEIGEILKTYTGAHKSSEFHGSVLFSHDQSQVIQASEDGRIAVYGVEGGLQRELRGHKRAVVGIDRHPKKGGTIVSGSADGTIRVWEIPNKQK</sequence>
<dbReference type="PRINTS" id="PR00320">
    <property type="entry name" value="GPROTEINBRPT"/>
</dbReference>
<feature type="repeat" description="WD" evidence="6">
    <location>
        <begin position="69"/>
        <end position="110"/>
    </location>
</feature>
<feature type="repeat" description="WD" evidence="6">
    <location>
        <begin position="279"/>
        <end position="318"/>
    </location>
</feature>
<comment type="caution">
    <text evidence="7">The sequence shown here is derived from an EMBL/GenBank/DDBJ whole genome shotgun (WGS) entry which is preliminary data.</text>
</comment>
<evidence type="ECO:0000256" key="3">
    <source>
        <dbReference type="ARBA" id="ARBA00022574"/>
    </source>
</evidence>
<dbReference type="Gene3D" id="2.130.10.10">
    <property type="entry name" value="YVTN repeat-like/Quinoprotein amine dehydrogenase"/>
    <property type="match status" value="2"/>
</dbReference>
<evidence type="ECO:0000313" key="7">
    <source>
        <dbReference type="EMBL" id="TNV78892.1"/>
    </source>
</evidence>
<dbReference type="GO" id="GO:0005737">
    <property type="term" value="C:cytoplasm"/>
    <property type="evidence" value="ECO:0007669"/>
    <property type="project" value="UniProtKB-SubCell"/>
</dbReference>
<name>A0A8J8NNG9_HALGN</name>
<dbReference type="AlphaFoldDB" id="A0A8J8NNG9"/>
<dbReference type="InterPro" id="IPR051980">
    <property type="entry name" value="WD_repeat_MORG1"/>
</dbReference>
<protein>
    <submittedName>
        <fullName evidence="7">Uncharacterized protein</fullName>
    </submittedName>
</protein>
<evidence type="ECO:0000313" key="8">
    <source>
        <dbReference type="Proteomes" id="UP000785679"/>
    </source>
</evidence>
<gene>
    <name evidence="7" type="ORF">FGO68_gene8858</name>
</gene>
<evidence type="ECO:0000256" key="5">
    <source>
        <dbReference type="ARBA" id="ARBA00038145"/>
    </source>
</evidence>
<dbReference type="GO" id="GO:0071013">
    <property type="term" value="C:catalytic step 2 spliceosome"/>
    <property type="evidence" value="ECO:0007669"/>
    <property type="project" value="TreeGrafter"/>
</dbReference>
<dbReference type="PROSITE" id="PS50082">
    <property type="entry name" value="WD_REPEATS_2"/>
    <property type="match status" value="4"/>
</dbReference>